<dbReference type="SUPFAM" id="SSF56349">
    <property type="entry name" value="DNA breaking-rejoining enzymes"/>
    <property type="match status" value="1"/>
</dbReference>
<feature type="domain" description="Tyr recombinase" evidence="5">
    <location>
        <begin position="130"/>
        <end position="311"/>
    </location>
</feature>
<dbReference type="EMBL" id="CR555308">
    <property type="protein sequence ID" value="CAI10632.1"/>
    <property type="molecule type" value="Genomic_DNA"/>
</dbReference>
<dbReference type="InterPro" id="IPR013762">
    <property type="entry name" value="Integrase-like_cat_sf"/>
</dbReference>
<dbReference type="KEGG" id="eba:p2A217"/>
<dbReference type="Pfam" id="PF00589">
    <property type="entry name" value="Phage_integrase"/>
    <property type="match status" value="1"/>
</dbReference>
<evidence type="ECO:0000313" key="8">
    <source>
        <dbReference type="Proteomes" id="UP000006552"/>
    </source>
</evidence>
<dbReference type="Pfam" id="PF02899">
    <property type="entry name" value="Phage_int_SAM_1"/>
    <property type="match status" value="1"/>
</dbReference>
<dbReference type="RefSeq" id="WP_011255001.1">
    <property type="nucleotide sequence ID" value="NC_006824.1"/>
</dbReference>
<keyword evidence="7" id="KW-0614">Plasmid</keyword>
<dbReference type="AlphaFoldDB" id="Q5NWD2"/>
<keyword evidence="8" id="KW-1185">Reference proteome</keyword>
<sequence>MNRTSPSRSAQRVRSSAEIPAPIADELRRYDDHLRDVRGLSAGTRRDRCRIVEQLLRKKFADGVVNMATLRAVDVRRFIARQLGDSPSHSAAAQLASALRSYLRYRTICGDSVAGLNAVISSPVQWKLASLPRALRPDQVQRLLGAFPYGRWPRRGYAIVRCALDMGLRAGEIANLLIEDIDWREGTVTLKGTKSRRQDVLPLPMATGQALADYLQHERPAISSRAIFLCRRGSRDIPITTDAVQNVIRRACRRVGLPDSGSHLLRHTLACRLVENGSSLKEVADVLRHRSLETTRIYAKLDTPNLAEVALPWPGSES</sequence>
<organism evidence="7 8">
    <name type="scientific">Aromatoleum aromaticum (strain DSM 19018 / LMG 30748 / EbN1)</name>
    <name type="common">Azoarcus sp. (strain EbN1)</name>
    <dbReference type="NCBI Taxonomy" id="76114"/>
    <lineage>
        <taxon>Bacteria</taxon>
        <taxon>Pseudomonadati</taxon>
        <taxon>Pseudomonadota</taxon>
        <taxon>Betaproteobacteria</taxon>
        <taxon>Rhodocyclales</taxon>
        <taxon>Rhodocyclaceae</taxon>
        <taxon>Aromatoleum</taxon>
    </lineage>
</organism>
<dbReference type="InterPro" id="IPR050090">
    <property type="entry name" value="Tyrosine_recombinase_XerCD"/>
</dbReference>
<dbReference type="InterPro" id="IPR044068">
    <property type="entry name" value="CB"/>
</dbReference>
<accession>Q5NWD2</accession>
<evidence type="ECO:0000259" key="5">
    <source>
        <dbReference type="PROSITE" id="PS51898"/>
    </source>
</evidence>
<protein>
    <submittedName>
        <fullName evidence="7">Integrase</fullName>
    </submittedName>
</protein>
<dbReference type="GO" id="GO:0003677">
    <property type="term" value="F:DNA binding"/>
    <property type="evidence" value="ECO:0007669"/>
    <property type="project" value="UniProtKB-UniRule"/>
</dbReference>
<evidence type="ECO:0000259" key="6">
    <source>
        <dbReference type="PROSITE" id="PS51900"/>
    </source>
</evidence>
<dbReference type="PROSITE" id="PS51898">
    <property type="entry name" value="TYR_RECOMBINASE"/>
    <property type="match status" value="1"/>
</dbReference>
<dbReference type="PANTHER" id="PTHR30349:SF90">
    <property type="entry name" value="TYROSINE RECOMBINASE XERD"/>
    <property type="match status" value="1"/>
</dbReference>
<dbReference type="InterPro" id="IPR002104">
    <property type="entry name" value="Integrase_catalytic"/>
</dbReference>
<evidence type="ECO:0000313" key="7">
    <source>
        <dbReference type="EMBL" id="CAI10632.1"/>
    </source>
</evidence>
<dbReference type="Proteomes" id="UP000006552">
    <property type="component" value="Plasmid 2"/>
</dbReference>
<dbReference type="InterPro" id="IPR011010">
    <property type="entry name" value="DNA_brk_join_enz"/>
</dbReference>
<keyword evidence="3" id="KW-0233">DNA recombination</keyword>
<geneLocation type="plasmid" evidence="8">
    <name>pAzo2</name>
</geneLocation>
<keyword evidence="2 4" id="KW-0238">DNA-binding</keyword>
<dbReference type="Gene3D" id="1.10.443.10">
    <property type="entry name" value="Intergrase catalytic core"/>
    <property type="match status" value="1"/>
</dbReference>
<evidence type="ECO:0000256" key="3">
    <source>
        <dbReference type="ARBA" id="ARBA00023172"/>
    </source>
</evidence>
<gene>
    <name evidence="7" type="primary">int</name>
    <name evidence="7" type="ORF">p2A217</name>
</gene>
<evidence type="ECO:0000256" key="4">
    <source>
        <dbReference type="PROSITE-ProRule" id="PRU01248"/>
    </source>
</evidence>
<dbReference type="GO" id="GO:0006310">
    <property type="term" value="P:DNA recombination"/>
    <property type="evidence" value="ECO:0007669"/>
    <property type="project" value="UniProtKB-KW"/>
</dbReference>
<dbReference type="CDD" id="cd01188">
    <property type="entry name" value="INT_RitA_C_like"/>
    <property type="match status" value="1"/>
</dbReference>
<dbReference type="OrthoDB" id="8912821at2"/>
<dbReference type="GO" id="GO:0015074">
    <property type="term" value="P:DNA integration"/>
    <property type="evidence" value="ECO:0007669"/>
    <property type="project" value="UniProtKB-KW"/>
</dbReference>
<dbReference type="PANTHER" id="PTHR30349">
    <property type="entry name" value="PHAGE INTEGRASE-RELATED"/>
    <property type="match status" value="1"/>
</dbReference>
<proteinExistence type="predicted"/>
<keyword evidence="1" id="KW-0229">DNA integration</keyword>
<dbReference type="eggNOG" id="COG0582">
    <property type="taxonomic scope" value="Bacteria"/>
</dbReference>
<dbReference type="InterPro" id="IPR004107">
    <property type="entry name" value="Integrase_SAM-like_N"/>
</dbReference>
<evidence type="ECO:0000256" key="1">
    <source>
        <dbReference type="ARBA" id="ARBA00022908"/>
    </source>
</evidence>
<dbReference type="PROSITE" id="PS51900">
    <property type="entry name" value="CB"/>
    <property type="match status" value="1"/>
</dbReference>
<name>Q5NWD2_AROAE</name>
<reference evidence="7 8" key="1">
    <citation type="journal article" date="2005" name="Arch. Microbiol.">
        <title>The genome sequence of an anaerobic aromatic-degrading denitrifying bacterium, strain EbN1.</title>
        <authorList>
            <person name="Rabus R."/>
            <person name="Kube M."/>
            <person name="Heider J."/>
            <person name="Beck A."/>
            <person name="Heitmann K."/>
            <person name="Widdel F."/>
            <person name="Reinhardt R."/>
        </authorList>
    </citation>
    <scope>NUCLEOTIDE SEQUENCE [LARGE SCALE GENOMIC DNA]</scope>
    <source>
        <strain evidence="7 8">EbN1</strain>
        <plasmid evidence="8">Plasmid pAzo2</plasmid>
    </source>
</reference>
<feature type="domain" description="Core-binding (CB)" evidence="6">
    <location>
        <begin position="21"/>
        <end position="107"/>
    </location>
</feature>
<evidence type="ECO:0000256" key="2">
    <source>
        <dbReference type="ARBA" id="ARBA00023125"/>
    </source>
</evidence>
<dbReference type="HOGENOM" id="CLU_027562_23_3_4"/>